<dbReference type="STRING" id="112904.BH747_08390"/>
<dbReference type="EMBL" id="MJEA01000007">
    <property type="protein sequence ID" value="OQO70169.1"/>
    <property type="molecule type" value="Genomic_DNA"/>
</dbReference>
<dbReference type="InterPro" id="IPR036249">
    <property type="entry name" value="Thioredoxin-like_sf"/>
</dbReference>
<name>A0A1V8YGW9_9ENTE</name>
<evidence type="ECO:0008006" key="3">
    <source>
        <dbReference type="Google" id="ProtNLM"/>
    </source>
</evidence>
<dbReference type="SUPFAM" id="SSF52833">
    <property type="entry name" value="Thioredoxin-like"/>
    <property type="match status" value="1"/>
</dbReference>
<dbReference type="OrthoDB" id="9792987at2"/>
<dbReference type="Gene3D" id="3.40.30.10">
    <property type="entry name" value="Glutaredoxin"/>
    <property type="match status" value="1"/>
</dbReference>
<dbReference type="InterPro" id="IPR046698">
    <property type="entry name" value="PedC-like"/>
</dbReference>
<evidence type="ECO:0000313" key="1">
    <source>
        <dbReference type="EMBL" id="OQO70169.1"/>
    </source>
</evidence>
<dbReference type="Pfam" id="PF20207">
    <property type="entry name" value="DUF6568"/>
    <property type="match status" value="1"/>
</dbReference>
<dbReference type="RefSeq" id="WP_081183923.1">
    <property type="nucleotide sequence ID" value="NZ_MJEA01000007.1"/>
</dbReference>
<gene>
    <name evidence="1" type="ORF">BH747_08390</name>
</gene>
<dbReference type="CDD" id="cd02947">
    <property type="entry name" value="TRX_family"/>
    <property type="match status" value="1"/>
</dbReference>
<dbReference type="Proteomes" id="UP000192477">
    <property type="component" value="Unassembled WGS sequence"/>
</dbReference>
<accession>A0A1V8YGW9</accession>
<sequence>MKNPKKISLFLLVFIGIIFFITETTEIKRCIFYNKQVQSFTKISSLNEINSLNNEESIVYIGRFTCPVCREFVPKLKEVSDENPSKKVYYLDTDRLVNEGIDLVTLKELGVSSVPTVIILQNDELKFILNGSSISVKQLKKLFY</sequence>
<dbReference type="AlphaFoldDB" id="A0A1V8YGW9"/>
<protein>
    <recommendedName>
        <fullName evidence="3">Thioredoxin domain-containing protein</fullName>
    </recommendedName>
</protein>
<proteinExistence type="predicted"/>
<evidence type="ECO:0000313" key="2">
    <source>
        <dbReference type="Proteomes" id="UP000192477"/>
    </source>
</evidence>
<comment type="caution">
    <text evidence="1">The sequence shown here is derived from an EMBL/GenBank/DDBJ whole genome shotgun (WGS) entry which is preliminary data.</text>
</comment>
<organism evidence="1 2">
    <name type="scientific">Enterococcus villorum</name>
    <dbReference type="NCBI Taxonomy" id="112904"/>
    <lineage>
        <taxon>Bacteria</taxon>
        <taxon>Bacillati</taxon>
        <taxon>Bacillota</taxon>
        <taxon>Bacilli</taxon>
        <taxon>Lactobacillales</taxon>
        <taxon>Enterococcaceae</taxon>
        <taxon>Enterococcus</taxon>
    </lineage>
</organism>
<reference evidence="1 2" key="1">
    <citation type="journal article" date="2017" name="BMC Microbiol.">
        <title>Comparative genomics of Enterococcus spp. isolated from bovine feces.</title>
        <authorList>
            <person name="Beukers A.G."/>
            <person name="Zaheer R."/>
            <person name="Goji N."/>
            <person name="Amoako K.K."/>
            <person name="Chaves A.V."/>
            <person name="Ward M.P."/>
            <person name="McAllister T.A."/>
        </authorList>
    </citation>
    <scope>NUCLEOTIDE SEQUENCE [LARGE SCALE GENOMIC DNA]</scope>
    <source>
        <strain evidence="1 2">F1129D 143</strain>
    </source>
</reference>